<name>A0A1J5PZX9_9ZZZZ</name>
<evidence type="ECO:0000313" key="1">
    <source>
        <dbReference type="EMBL" id="OIQ76634.1"/>
    </source>
</evidence>
<dbReference type="EMBL" id="MLJW01001815">
    <property type="protein sequence ID" value="OIQ76634.1"/>
    <property type="molecule type" value="Genomic_DNA"/>
</dbReference>
<comment type="caution">
    <text evidence="1">The sequence shown here is derived from an EMBL/GenBank/DDBJ whole genome shotgun (WGS) entry which is preliminary data.</text>
</comment>
<dbReference type="AlphaFoldDB" id="A0A1J5PZX9"/>
<sequence length="82" mass="9171">MSGKISVGERSAARGPIIRMSMANTTKVYGRFRAIRTNQIIHVLRQKGAMNIKRHPGLLLSDARTDFQRCGSVAKSLWPYPT</sequence>
<reference evidence="1" key="1">
    <citation type="submission" date="2016-10" db="EMBL/GenBank/DDBJ databases">
        <title>Sequence of Gallionella enrichment culture.</title>
        <authorList>
            <person name="Poehlein A."/>
            <person name="Muehling M."/>
            <person name="Daniel R."/>
        </authorList>
    </citation>
    <scope>NUCLEOTIDE SEQUENCE</scope>
</reference>
<proteinExistence type="predicted"/>
<gene>
    <name evidence="1" type="ORF">GALL_416830</name>
</gene>
<protein>
    <submittedName>
        <fullName evidence="1">Uncharacterized protein</fullName>
    </submittedName>
</protein>
<accession>A0A1J5PZX9</accession>
<organism evidence="1">
    <name type="scientific">mine drainage metagenome</name>
    <dbReference type="NCBI Taxonomy" id="410659"/>
    <lineage>
        <taxon>unclassified sequences</taxon>
        <taxon>metagenomes</taxon>
        <taxon>ecological metagenomes</taxon>
    </lineage>
</organism>